<dbReference type="Proteomes" id="UP000602745">
    <property type="component" value="Unassembled WGS sequence"/>
</dbReference>
<dbReference type="InterPro" id="IPR036770">
    <property type="entry name" value="Ankyrin_rpt-contain_sf"/>
</dbReference>
<dbReference type="InterPro" id="IPR002110">
    <property type="entry name" value="Ankyrin_rpt"/>
</dbReference>
<reference evidence="4" key="1">
    <citation type="journal article" date="2014" name="Int. J. Syst. Evol. Microbiol.">
        <title>Complete genome sequence of Corynebacterium casei LMG S-19264T (=DSM 44701T), isolated from a smear-ripened cheese.</title>
        <authorList>
            <consortium name="US DOE Joint Genome Institute (JGI-PGF)"/>
            <person name="Walter F."/>
            <person name="Albersmeier A."/>
            <person name="Kalinowski J."/>
            <person name="Ruckert C."/>
        </authorList>
    </citation>
    <scope>NUCLEOTIDE SEQUENCE</scope>
    <source>
        <strain evidence="4">CCM 7684</strain>
    </source>
</reference>
<feature type="transmembrane region" description="Helical" evidence="3">
    <location>
        <begin position="822"/>
        <end position="845"/>
    </location>
</feature>
<proteinExistence type="predicted"/>
<name>A0A8J3DY76_9RHOB</name>
<protein>
    <recommendedName>
        <fullName evidence="6">Ankyrin repeat domain-containing protein</fullName>
    </recommendedName>
</protein>
<evidence type="ECO:0000313" key="5">
    <source>
        <dbReference type="Proteomes" id="UP000602745"/>
    </source>
</evidence>
<dbReference type="AlphaFoldDB" id="A0A8J3DY76"/>
<keyword evidence="3" id="KW-0812">Transmembrane</keyword>
<feature type="region of interest" description="Disordered" evidence="2">
    <location>
        <begin position="264"/>
        <end position="285"/>
    </location>
</feature>
<organism evidence="4 5">
    <name type="scientific">Agaricicola taiwanensis</name>
    <dbReference type="NCBI Taxonomy" id="591372"/>
    <lineage>
        <taxon>Bacteria</taxon>
        <taxon>Pseudomonadati</taxon>
        <taxon>Pseudomonadota</taxon>
        <taxon>Alphaproteobacteria</taxon>
        <taxon>Rhodobacterales</taxon>
        <taxon>Paracoccaceae</taxon>
        <taxon>Agaricicola</taxon>
    </lineage>
</organism>
<keyword evidence="1" id="KW-0040">ANK repeat</keyword>
<evidence type="ECO:0000313" key="4">
    <source>
        <dbReference type="EMBL" id="GGE52885.1"/>
    </source>
</evidence>
<feature type="repeat" description="ANK" evidence="1">
    <location>
        <begin position="71"/>
        <end position="104"/>
    </location>
</feature>
<dbReference type="EMBL" id="BMCP01000006">
    <property type="protein sequence ID" value="GGE52885.1"/>
    <property type="molecule type" value="Genomic_DNA"/>
</dbReference>
<keyword evidence="3" id="KW-0472">Membrane</keyword>
<feature type="transmembrane region" description="Helical" evidence="3">
    <location>
        <begin position="792"/>
        <end position="816"/>
    </location>
</feature>
<evidence type="ECO:0000256" key="3">
    <source>
        <dbReference type="SAM" id="Phobius"/>
    </source>
</evidence>
<evidence type="ECO:0000256" key="2">
    <source>
        <dbReference type="SAM" id="MobiDB-lite"/>
    </source>
</evidence>
<keyword evidence="3" id="KW-1133">Transmembrane helix</keyword>
<evidence type="ECO:0000256" key="1">
    <source>
        <dbReference type="PROSITE-ProRule" id="PRU00023"/>
    </source>
</evidence>
<feature type="transmembrane region" description="Helical" evidence="3">
    <location>
        <begin position="761"/>
        <end position="780"/>
    </location>
</feature>
<dbReference type="PROSITE" id="PS50088">
    <property type="entry name" value="ANK_REPEAT"/>
    <property type="match status" value="1"/>
</dbReference>
<dbReference type="Gene3D" id="1.25.40.20">
    <property type="entry name" value="Ankyrin repeat-containing domain"/>
    <property type="match status" value="1"/>
</dbReference>
<dbReference type="SUPFAM" id="SSF48403">
    <property type="entry name" value="Ankyrin repeat"/>
    <property type="match status" value="1"/>
</dbReference>
<comment type="caution">
    <text evidence="4">The sequence shown here is derived from an EMBL/GenBank/DDBJ whole genome shotgun (WGS) entry which is preliminary data.</text>
</comment>
<sequence length="1086" mass="118267">MVAALRAGELRLPTGEDAEGLFGLQIKASTGRQGTAAEIQLRDALKSGNMQLAVQIINSGTVDINWVDSQNGWSFLHYAVSTDGGLPAIEHLVKAGIDIRLTNDDGETAIEMFDTRYFAVLQENGYDLEYIKFATGAAKWISDKATEEIKKIAEGGMDKVGDFMEVNKWRAAGGSLIPIMTKVSLFDVLHLRPEDQVWFVKDILGNDGRVEEMIEKGEIDPEALMAEELNGETPYVFFQRMADNEEIAEADRTRFQEIADVLKAKGAPGSEETESGEGEGPAKVDFDKEDLDKLDILNMKTDVEVDGEKLTVSAATIKTMLEKYKKGIDDGDIKEGSAQWNYYHSLRALIAINSGSSVTPYFEGDLPGNTSERHESGAFEATAEDWQDIYDPEKVKKMFQEASADEQVGKDIKAAQDEALGKVPGLDKDAIKAAFEKPETMEGLRQYIAGLSAAGKIEEAQAEAQRALSAYAAVASQEEVDEYAQKLAVNDMASMLDEIMANPEGISDEYWEKATADWAAMMLEMANRGLQLGRHGMNVLNAQVKDFYQSILDDKNVRNAVAQIMKATAASGGVPSNKSLVQAFDKLVEDGKIKHIPLPQRDTILKGLNELNNMGAFSTGIGLISLVSGIYQQTAGRAFDDNHLQNMQIARSYLLFFGTMPEIFKLGSQFTKTSLAKFMGMGDTSAIFGAKSVRDIFEVSITEGDKMDDLLKFLNDLPGATPSDAPEPPKGFKDKVAKLFGGEAARTGKFAAKVMASIGKVVGATAFTGFGIVDAVLGGFTAKEGADKGDDILLAQGILQVFTGTFTTAAGAAMGFAAAGFAAASALISPLLLAAAVIGVVVILIDVIRSIFTEDDTASMGEFDFLKEQEKLGLLQGDGIDKFEFLRFAGYNGQVMEGDSWNPGEIPIEDRAFFMQQGGRRPYTPSGVSVFDAYDWKAWTKEYHDNRDAFYDDKVNLHFPTDHQTFDKPSDQDFENNLNAVVVLYNKGIKGVGGNRDSGGSVPGLGGELRDRIKTLMLYYYTNIDVSGTDAMAARWVAEQIEGRLGGTYSNSDDGAEGAKIFWRYFDVHSGKGDFEALAKEVYESR</sequence>
<gene>
    <name evidence="4" type="ORF">GCM10007276_32360</name>
</gene>
<evidence type="ECO:0008006" key="6">
    <source>
        <dbReference type="Google" id="ProtNLM"/>
    </source>
</evidence>
<reference evidence="4" key="2">
    <citation type="submission" date="2020-09" db="EMBL/GenBank/DDBJ databases">
        <authorList>
            <person name="Sun Q."/>
            <person name="Sedlacek I."/>
        </authorList>
    </citation>
    <scope>NUCLEOTIDE SEQUENCE</scope>
    <source>
        <strain evidence="4">CCM 7684</strain>
    </source>
</reference>
<keyword evidence="5" id="KW-1185">Reference proteome</keyword>
<accession>A0A8J3DY76</accession>